<evidence type="ECO:0000259" key="6">
    <source>
        <dbReference type="Pfam" id="PF04542"/>
    </source>
</evidence>
<evidence type="ECO:0000256" key="1">
    <source>
        <dbReference type="ARBA" id="ARBA00010641"/>
    </source>
</evidence>
<name>A0ABN9HYA7_RALPI</name>
<dbReference type="InterPro" id="IPR013249">
    <property type="entry name" value="RNA_pol_sigma70_r4_t2"/>
</dbReference>
<dbReference type="NCBIfam" id="TIGR02937">
    <property type="entry name" value="sigma70-ECF"/>
    <property type="match status" value="1"/>
</dbReference>
<protein>
    <submittedName>
        <fullName evidence="8">ECF RNA polymerase sigma factor SigG</fullName>
    </submittedName>
</protein>
<dbReference type="InterPro" id="IPR014289">
    <property type="entry name" value="RNA_pol_sigma-24-rel"/>
</dbReference>
<dbReference type="PANTHER" id="PTHR43133">
    <property type="entry name" value="RNA POLYMERASE ECF-TYPE SIGMA FACTO"/>
    <property type="match status" value="1"/>
</dbReference>
<dbReference type="SUPFAM" id="SSF88659">
    <property type="entry name" value="Sigma3 and sigma4 domains of RNA polymerase sigma factors"/>
    <property type="match status" value="1"/>
</dbReference>
<dbReference type="NCBIfam" id="TIGR02943">
    <property type="entry name" value="Sig70_famx1"/>
    <property type="match status" value="1"/>
</dbReference>
<evidence type="ECO:0000259" key="7">
    <source>
        <dbReference type="Pfam" id="PF08281"/>
    </source>
</evidence>
<reference evidence="8 9" key="1">
    <citation type="submission" date="2023-07" db="EMBL/GenBank/DDBJ databases">
        <authorList>
            <person name="Peeters C."/>
        </authorList>
    </citation>
    <scope>NUCLEOTIDE SEQUENCE [LARGE SCALE GENOMIC DNA]</scope>
    <source>
        <strain evidence="8 9">R-38712</strain>
    </source>
</reference>
<evidence type="ECO:0000256" key="4">
    <source>
        <dbReference type="ARBA" id="ARBA00023125"/>
    </source>
</evidence>
<dbReference type="EMBL" id="CATWFT010000004">
    <property type="protein sequence ID" value="CAJ0723293.1"/>
    <property type="molecule type" value="Genomic_DNA"/>
</dbReference>
<evidence type="ECO:0000256" key="3">
    <source>
        <dbReference type="ARBA" id="ARBA00023082"/>
    </source>
</evidence>
<gene>
    <name evidence="8" type="primary">sigG</name>
    <name evidence="8" type="ORF">R38712_01841</name>
</gene>
<evidence type="ECO:0000256" key="5">
    <source>
        <dbReference type="ARBA" id="ARBA00023163"/>
    </source>
</evidence>
<dbReference type="InterPro" id="IPR036388">
    <property type="entry name" value="WH-like_DNA-bd_sf"/>
</dbReference>
<proteinExistence type="inferred from homology"/>
<dbReference type="CDD" id="cd06171">
    <property type="entry name" value="Sigma70_r4"/>
    <property type="match status" value="1"/>
</dbReference>
<dbReference type="InterPro" id="IPR007627">
    <property type="entry name" value="RNA_pol_sigma70_r2"/>
</dbReference>
<dbReference type="InterPro" id="IPR039425">
    <property type="entry name" value="RNA_pol_sigma-70-like"/>
</dbReference>
<feature type="domain" description="RNA polymerase sigma factor 70 region 4 type 2" evidence="7">
    <location>
        <begin position="148"/>
        <end position="198"/>
    </location>
</feature>
<comment type="similarity">
    <text evidence="1">Belongs to the sigma-70 factor family. ECF subfamily.</text>
</comment>
<dbReference type="Gene3D" id="1.10.1740.10">
    <property type="match status" value="1"/>
</dbReference>
<keyword evidence="3" id="KW-0731">Sigma factor</keyword>
<dbReference type="InterPro" id="IPR013324">
    <property type="entry name" value="RNA_pol_sigma_r3/r4-like"/>
</dbReference>
<dbReference type="InterPro" id="IPR013325">
    <property type="entry name" value="RNA_pol_sigma_r2"/>
</dbReference>
<dbReference type="InterPro" id="IPR014284">
    <property type="entry name" value="RNA_pol_sigma-70_dom"/>
</dbReference>
<organism evidence="8 9">
    <name type="scientific">Ralstonia pickettii</name>
    <name type="common">Burkholderia pickettii</name>
    <dbReference type="NCBI Taxonomy" id="329"/>
    <lineage>
        <taxon>Bacteria</taxon>
        <taxon>Pseudomonadati</taxon>
        <taxon>Pseudomonadota</taxon>
        <taxon>Betaproteobacteria</taxon>
        <taxon>Burkholderiales</taxon>
        <taxon>Burkholderiaceae</taxon>
        <taxon>Ralstonia</taxon>
    </lineage>
</organism>
<dbReference type="Gene3D" id="1.10.10.10">
    <property type="entry name" value="Winged helix-like DNA-binding domain superfamily/Winged helix DNA-binding domain"/>
    <property type="match status" value="1"/>
</dbReference>
<sequence length="213" mass="24680">MNNEAITLPADDGGIRRSNHDGWMRDAAFLDDLRRQMVKFASLQLSDTHLAEDAVQEALIGAMKNAQKFAGRAAFKTWVFAILKNKIADTLRQRHRLVEVSQLLHSDEEDEDFHELFDRKGFWQADERPQAWADPEATTKNAQFWRVFEACLDHLPGQQGRVFMMREFVELETSEICSALDLTVSNVNVMLHRARLRLRECLENRWFLEGESC</sequence>
<keyword evidence="4" id="KW-0238">DNA-binding</keyword>
<dbReference type="SUPFAM" id="SSF88946">
    <property type="entry name" value="Sigma2 domain of RNA polymerase sigma factors"/>
    <property type="match status" value="1"/>
</dbReference>
<keyword evidence="9" id="KW-1185">Reference proteome</keyword>
<comment type="caution">
    <text evidence="8">The sequence shown here is derived from an EMBL/GenBank/DDBJ whole genome shotgun (WGS) entry which is preliminary data.</text>
</comment>
<dbReference type="Proteomes" id="UP001189303">
    <property type="component" value="Unassembled WGS sequence"/>
</dbReference>
<evidence type="ECO:0000313" key="9">
    <source>
        <dbReference type="Proteomes" id="UP001189303"/>
    </source>
</evidence>
<keyword evidence="2" id="KW-0805">Transcription regulation</keyword>
<dbReference type="PANTHER" id="PTHR43133:SF8">
    <property type="entry name" value="RNA POLYMERASE SIGMA FACTOR HI_1459-RELATED"/>
    <property type="match status" value="1"/>
</dbReference>
<feature type="domain" description="RNA polymerase sigma-70 region 2" evidence="6">
    <location>
        <begin position="32"/>
        <end position="96"/>
    </location>
</feature>
<evidence type="ECO:0000313" key="8">
    <source>
        <dbReference type="EMBL" id="CAJ0723293.1"/>
    </source>
</evidence>
<dbReference type="NCBIfam" id="NF009196">
    <property type="entry name" value="PRK12544.1"/>
    <property type="match status" value="1"/>
</dbReference>
<evidence type="ECO:0000256" key="2">
    <source>
        <dbReference type="ARBA" id="ARBA00023015"/>
    </source>
</evidence>
<accession>A0ABN9HYA7</accession>
<keyword evidence="5" id="KW-0804">Transcription</keyword>
<dbReference type="Pfam" id="PF04542">
    <property type="entry name" value="Sigma70_r2"/>
    <property type="match status" value="1"/>
</dbReference>
<dbReference type="Pfam" id="PF08281">
    <property type="entry name" value="Sigma70_r4_2"/>
    <property type="match status" value="1"/>
</dbReference>